<protein>
    <recommendedName>
        <fullName evidence="13">Saccharopine dehydrogenase (NAD(+), L-glutamate-forming)</fullName>
    </recommendedName>
</protein>
<evidence type="ECO:0000259" key="10">
    <source>
        <dbReference type="SMART" id="SM01003"/>
    </source>
</evidence>
<dbReference type="Pfam" id="PF05222">
    <property type="entry name" value="AlaDh_PNT_N"/>
    <property type="match status" value="1"/>
</dbReference>
<feature type="domain" description="Alanine dehydrogenase/pyridine nucleotide transhydrogenase NAD(H)-binding" evidence="9">
    <location>
        <begin position="271"/>
        <end position="457"/>
    </location>
</feature>
<feature type="compositionally biased region" description="Polar residues" evidence="8">
    <location>
        <begin position="57"/>
        <end position="77"/>
    </location>
</feature>
<dbReference type="SUPFAM" id="SSF51735">
    <property type="entry name" value="NAD(P)-binding Rossmann-fold domains"/>
    <property type="match status" value="1"/>
</dbReference>
<evidence type="ECO:0000256" key="2">
    <source>
        <dbReference type="ARBA" id="ARBA00004720"/>
    </source>
</evidence>
<dbReference type="GO" id="GO:0004753">
    <property type="term" value="F:saccharopine dehydrogenase activity"/>
    <property type="evidence" value="ECO:0007669"/>
    <property type="project" value="TreeGrafter"/>
</dbReference>
<name>A0A9W8B571_9FUNG</name>
<keyword evidence="5" id="KW-0457">Lysine biosynthesis</keyword>
<dbReference type="Gene3D" id="3.40.50.720">
    <property type="entry name" value="NAD(P)-binding Rossmann-like Domain"/>
    <property type="match status" value="3"/>
</dbReference>
<dbReference type="InterPro" id="IPR007698">
    <property type="entry name" value="AlaDH/PNT_NAD(H)-bd"/>
</dbReference>
<dbReference type="InterPro" id="IPR007886">
    <property type="entry name" value="AlaDH/PNT_N"/>
</dbReference>
<feature type="region of interest" description="Disordered" evidence="8">
    <location>
        <begin position="45"/>
        <end position="81"/>
    </location>
</feature>
<proteinExistence type="inferred from homology"/>
<dbReference type="SUPFAM" id="SSF52283">
    <property type="entry name" value="Formate/glycerate dehydrogenase catalytic domain-like"/>
    <property type="match status" value="1"/>
</dbReference>
<dbReference type="PANTHER" id="PTHR11133">
    <property type="entry name" value="SACCHAROPINE DEHYDROGENASE"/>
    <property type="match status" value="1"/>
</dbReference>
<dbReference type="CDD" id="cd12189">
    <property type="entry name" value="LKR_SDH_like"/>
    <property type="match status" value="1"/>
</dbReference>
<comment type="caution">
    <text evidence="11">The sequence shown here is derived from an EMBL/GenBank/DDBJ whole genome shotgun (WGS) entry which is preliminary data.</text>
</comment>
<dbReference type="FunFam" id="3.40.50.720:FF:000087">
    <property type="entry name" value="alpha-aminoadipic semialdehyde synthase, mitochondrial"/>
    <property type="match status" value="1"/>
</dbReference>
<comment type="similarity">
    <text evidence="7">In the C-terminal section; belongs to the saccharopine dehydrogenase family.</text>
</comment>
<comment type="pathway">
    <text evidence="2">Amino-acid degradation; L-lysine degradation via saccharopine pathway; glutaryl-CoA from L-lysine: step 2/6.</text>
</comment>
<evidence type="ECO:0000256" key="6">
    <source>
        <dbReference type="ARBA" id="ARBA00023268"/>
    </source>
</evidence>
<dbReference type="Proteomes" id="UP001151582">
    <property type="component" value="Unassembled WGS sequence"/>
</dbReference>
<dbReference type="InterPro" id="IPR036291">
    <property type="entry name" value="NAD(P)-bd_dom_sf"/>
</dbReference>
<dbReference type="FunFam" id="3.30.360.10:FF:000008">
    <property type="entry name" value="Alpha-aminoadipic semialdehyde synthase, mitochondrial"/>
    <property type="match status" value="1"/>
</dbReference>
<keyword evidence="12" id="KW-1185">Reference proteome</keyword>
<evidence type="ECO:0000259" key="9">
    <source>
        <dbReference type="SMART" id="SM01002"/>
    </source>
</evidence>
<keyword evidence="5" id="KW-0028">Amino-acid biosynthesis</keyword>
<dbReference type="Gene3D" id="3.30.360.10">
    <property type="entry name" value="Dihydrodipicolinate Reductase, domain 2"/>
    <property type="match status" value="1"/>
</dbReference>
<dbReference type="SMART" id="SM01002">
    <property type="entry name" value="AlaDh_PNT_C"/>
    <property type="match status" value="1"/>
</dbReference>
<dbReference type="InterPro" id="IPR051168">
    <property type="entry name" value="AASS"/>
</dbReference>
<evidence type="ECO:0000313" key="12">
    <source>
        <dbReference type="Proteomes" id="UP001151582"/>
    </source>
</evidence>
<evidence type="ECO:0000256" key="7">
    <source>
        <dbReference type="ARBA" id="ARBA00025744"/>
    </source>
</evidence>
<dbReference type="OrthoDB" id="10059875at2759"/>
<dbReference type="SMART" id="SM01003">
    <property type="entry name" value="AlaDh_PNT_N"/>
    <property type="match status" value="1"/>
</dbReference>
<dbReference type="GO" id="GO:0019878">
    <property type="term" value="P:lysine biosynthetic process via aminoadipic acid"/>
    <property type="evidence" value="ECO:0007669"/>
    <property type="project" value="TreeGrafter"/>
</dbReference>
<dbReference type="InterPro" id="IPR032095">
    <property type="entry name" value="Sacchrp_dh-like_C"/>
</dbReference>
<dbReference type="GO" id="GO:0005737">
    <property type="term" value="C:cytoplasm"/>
    <property type="evidence" value="ECO:0007669"/>
    <property type="project" value="TreeGrafter"/>
</dbReference>
<organism evidence="11 12">
    <name type="scientific">Dimargaris verticillata</name>
    <dbReference type="NCBI Taxonomy" id="2761393"/>
    <lineage>
        <taxon>Eukaryota</taxon>
        <taxon>Fungi</taxon>
        <taxon>Fungi incertae sedis</taxon>
        <taxon>Zoopagomycota</taxon>
        <taxon>Kickxellomycotina</taxon>
        <taxon>Dimargaritomycetes</taxon>
        <taxon>Dimargaritales</taxon>
        <taxon>Dimargaritaceae</taxon>
        <taxon>Dimargaris</taxon>
    </lineage>
</organism>
<dbReference type="PANTHER" id="PTHR11133:SF22">
    <property type="entry name" value="ALPHA-AMINOADIPIC SEMIALDEHYDE SYNTHASE, MITOCHONDRIAL"/>
    <property type="match status" value="1"/>
</dbReference>
<comment type="pathway">
    <text evidence="1">Amino-acid degradation; L-lysine degradation via saccharopine pathway; glutaryl-CoA from L-lysine: step 1/6.</text>
</comment>
<reference evidence="11" key="1">
    <citation type="submission" date="2022-07" db="EMBL/GenBank/DDBJ databases">
        <title>Phylogenomic reconstructions and comparative analyses of Kickxellomycotina fungi.</title>
        <authorList>
            <person name="Reynolds N.K."/>
            <person name="Stajich J.E."/>
            <person name="Barry K."/>
            <person name="Grigoriev I.V."/>
            <person name="Crous P."/>
            <person name="Smith M.E."/>
        </authorList>
    </citation>
    <scope>NUCLEOTIDE SEQUENCE</scope>
    <source>
        <strain evidence="11">RSA 567</strain>
    </source>
</reference>
<keyword evidence="4" id="KW-0560">Oxidoreductase</keyword>
<evidence type="ECO:0000256" key="8">
    <source>
        <dbReference type="SAM" id="MobiDB-lite"/>
    </source>
</evidence>
<dbReference type="FunFam" id="3.40.50.720:FF:000072">
    <property type="entry name" value="Saccharopine dehydrogenase [NADP(+), L-glutamate-forming]"/>
    <property type="match status" value="1"/>
</dbReference>
<dbReference type="InterPro" id="IPR005097">
    <property type="entry name" value="Sacchrp_dh_NADP-bd"/>
</dbReference>
<evidence type="ECO:0000256" key="3">
    <source>
        <dbReference type="ARBA" id="ARBA00022857"/>
    </source>
</evidence>
<dbReference type="EMBL" id="JANBQB010000013">
    <property type="protein sequence ID" value="KAJ1984674.1"/>
    <property type="molecule type" value="Genomic_DNA"/>
</dbReference>
<evidence type="ECO:0008006" key="13">
    <source>
        <dbReference type="Google" id="ProtNLM"/>
    </source>
</evidence>
<evidence type="ECO:0000256" key="5">
    <source>
        <dbReference type="ARBA" id="ARBA00023154"/>
    </source>
</evidence>
<dbReference type="Pfam" id="PF03435">
    <property type="entry name" value="Sacchrp_dh_NADP"/>
    <property type="match status" value="1"/>
</dbReference>
<dbReference type="AlphaFoldDB" id="A0A9W8B571"/>
<evidence type="ECO:0000256" key="4">
    <source>
        <dbReference type="ARBA" id="ARBA00023002"/>
    </source>
</evidence>
<sequence>MAFAQRAAATLRAAVPHGTRSYSPGLKRLAPQRLLSTRALVRTPAVGPTHHAFGRTSVPNLRPKSSSRLTGRTQQPPLGTGATLDQQAPLVIGIRREDKNRWERRVALVPDDIARLVQSTGARVLVQPSTNRVFPDAAFVQAGAQVQEDLNEADVIFGIKEIPQHLLLPNKTYLTFAHIHKGQPYNLPTLKTILDKRIRLIDYELITDDAGKRTVLFGRQAGWAGTIDGLHGLGQRLLAMGYHTPFLFVSMAHTYPDFDHARRAVETVGDLIRHHGLPRELGPMTFAIAGTGSVSGGAQEILDLLPNSHVATADLPELARNANFDNSQVYVVPLKREDYLKGPGNQPLDADDFYQHPHRYHSTFHSEVAPYISVIINGLFWKEGHPRLLTTAQLKALQQDPALRYRLLAIADIGCEINGPFEFASHFTSIDRPFYYVDAVSGTEHHDEAKPGVQILGVENLPAELPLESSRHFSQALEPLIPDLLRGNFDTPVLQRASLAADGQLMPVTQALKSQLAALGTPSGSLVTDGPASIQVHSNEPRRVLLVGSGMVAKPLVEYLTRSSNVHVTVASNAAHEAQALTQGKANVTSALLDVADPAQVTQLLQKANVLVSLVPAPLHPRLAALCIQHGKHMVTASYISPEMRALDSQARAANVLVLNEIGLDPGIDHLTAMRIIDDVHCRGGKVTSFISWCGGLPAPEASNNPLGYKFSWSPRGVLTAGLNSALFRMNGRTHAIPGDQLLARGFPDVPLYRGFALEGVANRNSLQYLDTYNLGQPEDIDTMLRGTLRYKGYSELMAALTRLGALNLDPASGGEYTQWPQYLCHLLTGNPHARLSRDECQALVAKRLDTLPTDATVHHVMAGLDWLGLLSPASNTGTSSFGALAGRSPTALDTLSRLLQAKMRYNPLERDMVNLYHEIEAQFPNGQRELHTSRLVAYGDPTGDTAMAKTVGLPAAIATGLILRGQLAPLTGIHAPVYGSIYNPVLAKLTAEGVNIVDNMVPNGVSMRKSMQWLGGTL</sequence>
<accession>A0A9W8B571</accession>
<dbReference type="SUPFAM" id="SSF55347">
    <property type="entry name" value="Glyceraldehyde-3-phosphate dehydrogenase-like, C-terminal domain"/>
    <property type="match status" value="1"/>
</dbReference>
<evidence type="ECO:0000256" key="1">
    <source>
        <dbReference type="ARBA" id="ARBA00004682"/>
    </source>
</evidence>
<evidence type="ECO:0000313" key="11">
    <source>
        <dbReference type="EMBL" id="KAJ1984674.1"/>
    </source>
</evidence>
<gene>
    <name evidence="11" type="ORF">H4R34_000508</name>
</gene>
<keyword evidence="3" id="KW-0521">NADP</keyword>
<feature type="domain" description="Alanine dehydrogenase/pyridine nucleotide transhydrogenase N-terminal" evidence="10">
    <location>
        <begin position="93"/>
        <end position="224"/>
    </location>
</feature>
<keyword evidence="6" id="KW-0511">Multifunctional enzyme</keyword>
<dbReference type="Gene3D" id="1.10.1870.10">
    <property type="entry name" value="Domain 3, Saccharopine reductase"/>
    <property type="match status" value="1"/>
</dbReference>
<dbReference type="Pfam" id="PF16653">
    <property type="entry name" value="Sacchrp_dh_C"/>
    <property type="match status" value="1"/>
</dbReference>